<accession>A0A426ZWK5</accession>
<gene>
    <name evidence="2" type="ORF">B296_00013042</name>
</gene>
<feature type="compositionally biased region" description="Basic residues" evidence="1">
    <location>
        <begin position="9"/>
        <end position="18"/>
    </location>
</feature>
<feature type="non-terminal residue" evidence="2">
    <location>
        <position position="1"/>
    </location>
</feature>
<protein>
    <submittedName>
        <fullName evidence="2">Uncharacterized protein</fullName>
    </submittedName>
</protein>
<evidence type="ECO:0000313" key="3">
    <source>
        <dbReference type="Proteomes" id="UP000287651"/>
    </source>
</evidence>
<dbReference type="AlphaFoldDB" id="A0A426ZWK5"/>
<dbReference type="EMBL" id="AMZH03004732">
    <property type="protein sequence ID" value="RRT68333.1"/>
    <property type="molecule type" value="Genomic_DNA"/>
</dbReference>
<evidence type="ECO:0000256" key="1">
    <source>
        <dbReference type="SAM" id="MobiDB-lite"/>
    </source>
</evidence>
<sequence length="142" mass="16025">REQPASFMRSRRSLHRRTQSSFSSRDAVQPIPLPQPAGALDGGEHHHDQSTNQRPAIERETATIEAICLRRNQPSVGCDRQTDQLNPDRSIPQGPDHPLWRIQHSGKRFFPLENSPGPTSTRVSRTGRLGFLAVGMWIDEKD</sequence>
<reference evidence="2 3" key="1">
    <citation type="journal article" date="2014" name="Agronomy (Basel)">
        <title>A Draft Genome Sequence for Ensete ventricosum, the Drought-Tolerant Tree Against Hunger.</title>
        <authorList>
            <person name="Harrison J."/>
            <person name="Moore K.A."/>
            <person name="Paszkiewicz K."/>
            <person name="Jones T."/>
            <person name="Grant M."/>
            <person name="Ambacheew D."/>
            <person name="Muzemil S."/>
            <person name="Studholme D.J."/>
        </authorList>
    </citation>
    <scope>NUCLEOTIDE SEQUENCE [LARGE SCALE GENOMIC DNA]</scope>
</reference>
<evidence type="ECO:0000313" key="2">
    <source>
        <dbReference type="EMBL" id="RRT68333.1"/>
    </source>
</evidence>
<name>A0A426ZWK5_ENSVE</name>
<feature type="region of interest" description="Disordered" evidence="1">
    <location>
        <begin position="1"/>
        <end position="97"/>
    </location>
</feature>
<organism evidence="2 3">
    <name type="scientific">Ensete ventricosum</name>
    <name type="common">Abyssinian banana</name>
    <name type="synonym">Musa ensete</name>
    <dbReference type="NCBI Taxonomy" id="4639"/>
    <lineage>
        <taxon>Eukaryota</taxon>
        <taxon>Viridiplantae</taxon>
        <taxon>Streptophyta</taxon>
        <taxon>Embryophyta</taxon>
        <taxon>Tracheophyta</taxon>
        <taxon>Spermatophyta</taxon>
        <taxon>Magnoliopsida</taxon>
        <taxon>Liliopsida</taxon>
        <taxon>Zingiberales</taxon>
        <taxon>Musaceae</taxon>
        <taxon>Ensete</taxon>
    </lineage>
</organism>
<proteinExistence type="predicted"/>
<dbReference type="Proteomes" id="UP000287651">
    <property type="component" value="Unassembled WGS sequence"/>
</dbReference>
<comment type="caution">
    <text evidence="2">The sequence shown here is derived from an EMBL/GenBank/DDBJ whole genome shotgun (WGS) entry which is preliminary data.</text>
</comment>